<reference evidence="6 7" key="1">
    <citation type="submission" date="2022-05" db="EMBL/GenBank/DDBJ databases">
        <authorList>
            <consortium name="Genoscope - CEA"/>
            <person name="William W."/>
        </authorList>
    </citation>
    <scope>NUCLEOTIDE SEQUENCE [LARGE SCALE GENOMIC DNA]</scope>
</reference>
<evidence type="ECO:0000256" key="2">
    <source>
        <dbReference type="ARBA" id="ARBA00022803"/>
    </source>
</evidence>
<keyword evidence="4" id="KW-0175">Coiled coil</keyword>
<dbReference type="SMART" id="SM00028">
    <property type="entry name" value="TPR"/>
    <property type="match status" value="20"/>
</dbReference>
<comment type="caution">
    <text evidence="6">The sequence shown here is derived from an EMBL/GenBank/DDBJ whole genome shotgun (WGS) entry which is preliminary data.</text>
</comment>
<dbReference type="EMBL" id="CALNXJ010000004">
    <property type="protein sequence ID" value="CAH3037620.1"/>
    <property type="molecule type" value="Genomic_DNA"/>
</dbReference>
<dbReference type="SUPFAM" id="SSF81901">
    <property type="entry name" value="HCP-like"/>
    <property type="match status" value="1"/>
</dbReference>
<gene>
    <name evidence="6" type="ORF">PMEA_00022237</name>
</gene>
<sequence length="1819" mass="207568">MAKFTAFDDHCDASAVLSLLNRVPVFSVAIQAAADKVRVARNDWAHCVFSKWDVAKFHQTFVEMEQLVKELKLPAADDGKLRTELKDWESRGTHICMNSPVDPVLLQLLQQKFNSLQDDVKKMSEGCREEKNKVQDALHNFASDIEDWKQRVEELESGQQNTARQAELTESRVDNLEDRIGVVEAKLEEVLTSLREPHLPEEGKHFIGRKAECEEIINNLTSVSAGIVGIYGPPGFGKSQVAIAVGNELKRQEKSVYHFELSKIRTCDELLSKFLYYIHLSPHDSFFTQHLKPIDLFCRTIENVSDNLYFILDDMDNLLQPNVRDDVAGLLKEILTKCPKMTFIVTSRESLTLHLEFFHPEVFRVGSLNKIHSQELVKKLIPKATDYQSKKISDLCENMPFAILLLCKSILKSDRLLKSAITDFKRSIESGLESLHKPEDVRNSRLMGIFESSFQRLTLQSDKDAIVALSTIPQSFDENLAAAVLGLDESKTSNVLKRLHRRSLLERNCGLFKMNKLLASFARAKGELKEMNALFLDAKTRFCNHNISLLGKLSDDFLSENAESKSAAHEIFYKEKQNIVSSLTDGCSLNDNTRNQAFDVLSKVELFLDTILWRDSATFNKIYDQAMAEAEECGDRAAFNRMVVAKAFSEVTWNSTEAKTMQLLPSLLKETQLSNFSDVERGKCACYFGIYRLVNGNIERGIELLEFSLSKWKGTTDPLLKILEVLSSQILSLIYESTNDIKRAVDFYQNAEEQCKNVGGRSLLFVPEIMAKYKSTSQEKMRKDDNHSRSQPLEIMIYLIIVKATKTFVSTSKIEQFQTNIHRLLEQESVEDTSSGYKISMMYFHQFVVEILAHMGNCQEAKKIVQIEIARMEEVQKRISDQDSSHQEYKDVTEALAKSYSILAVFQFRESEYEDSLQSYHRALELTLKIFDRNHGNAAAIYHELGVVLRTLKNYSQALEYQQQALDAHISSDANSSKTANSYHELGVTQCYIGEYSAALESHQRALHIRLKNHGDHHRDTGRSYYELGITQWYLEKYEDALSSHKDANRISIEVLGKQNRETADSYHELGKTYFCLKKYREASRSHQHALHIRQKLLGDEHVDTANSYYELGVSHFKLNQYDLAHKNHQRALNIRQGQARDEEIARSYHYLGRVQYKELEYSQAIQSHKNAVLLRKRVFGENHPETAESYYEWGKTSFHEEDLAKALALLERSLAISESEMGKDHEKTGDHLYQLGLVQWKIQRLEESLSTHQRALDIRLKHLGRYHNKTAKSLYQLGLIYNSLGRFNRAANSHVQARRIRNETLDNLHTETARSYLEEGASHFKRGDYHSAQEALQFVVNITIELLTNDIKELAGLPHDKQVKNLLKIDHQSGLRFYQRVSRMHQKRLAHLQSNNHSLEGKLQELKNTLANIAGICNNVGIEEYLTVSVNDSTKALNLFKRALDIGLQLFGDNHSVTAVSYFNIGRVEGDMGRFSHALEAHQRALYIRLKVFGETHQKTADSYEDLGYVQLRMNNFTSALESFERTLSIRLKSNGENHESTAAIHNNIGTAFEGVNDLKSALESYLRALDIYEKLYGENHPKKADILHNIGTIHLKTKNFTSALELFQYSLNAKLEFFEESHPDTAKIYYNIGNAQKELQNLVSALESHQRALNIRLVCYGENHPETADSYDTVGCVQLGMKDFSSALESHQRALDIRLMLFGENHPKTADSYDAVGCVQLGMKDFSSALESHQRALDIRLMLFGENHPKTADSYDAVGCVQLGMKDFSSALESHQRALDIRLMLFGENHPKTADSYNKIGCVQLSMENFTSAFESH</sequence>
<dbReference type="SUPFAM" id="SSF52540">
    <property type="entry name" value="P-loop containing nucleoside triphosphate hydrolases"/>
    <property type="match status" value="1"/>
</dbReference>
<feature type="repeat" description="TPR" evidence="3">
    <location>
        <begin position="1188"/>
        <end position="1221"/>
    </location>
</feature>
<proteinExistence type="predicted"/>
<evidence type="ECO:0000259" key="5">
    <source>
        <dbReference type="Pfam" id="PF05729"/>
    </source>
</evidence>
<evidence type="ECO:0000256" key="4">
    <source>
        <dbReference type="SAM" id="Coils"/>
    </source>
</evidence>
<feature type="coiled-coil region" evidence="4">
    <location>
        <begin position="106"/>
        <end position="193"/>
    </location>
</feature>
<dbReference type="SUPFAM" id="SSF57997">
    <property type="entry name" value="Tropomyosin"/>
    <property type="match status" value="1"/>
</dbReference>
<feature type="repeat" description="TPR" evidence="3">
    <location>
        <begin position="1502"/>
        <end position="1535"/>
    </location>
</feature>
<feature type="domain" description="NACHT" evidence="5">
    <location>
        <begin position="229"/>
        <end position="382"/>
    </location>
</feature>
<feature type="repeat" description="TPR" evidence="3">
    <location>
        <begin position="1106"/>
        <end position="1139"/>
    </location>
</feature>
<dbReference type="InterPro" id="IPR019734">
    <property type="entry name" value="TPR_rpt"/>
</dbReference>
<evidence type="ECO:0000313" key="7">
    <source>
        <dbReference type="Proteomes" id="UP001159428"/>
    </source>
</evidence>
<dbReference type="SUPFAM" id="SSF48452">
    <property type="entry name" value="TPR-like"/>
    <property type="match status" value="5"/>
</dbReference>
<evidence type="ECO:0000313" key="6">
    <source>
        <dbReference type="EMBL" id="CAH3037620.1"/>
    </source>
</evidence>
<dbReference type="Pfam" id="PF13374">
    <property type="entry name" value="TPR_10"/>
    <property type="match status" value="2"/>
</dbReference>
<dbReference type="Pfam" id="PF05729">
    <property type="entry name" value="NACHT"/>
    <property type="match status" value="1"/>
</dbReference>
<dbReference type="InterPro" id="IPR027417">
    <property type="entry name" value="P-loop_NTPase"/>
</dbReference>
<dbReference type="Pfam" id="PF13424">
    <property type="entry name" value="TPR_12"/>
    <property type="match status" value="8"/>
</dbReference>
<feature type="repeat" description="TPR" evidence="3">
    <location>
        <begin position="1544"/>
        <end position="1577"/>
    </location>
</feature>
<feature type="repeat" description="TPR" evidence="3">
    <location>
        <begin position="1064"/>
        <end position="1097"/>
    </location>
</feature>
<keyword evidence="7" id="KW-1185">Reference proteome</keyword>
<dbReference type="PANTHER" id="PTHR45641">
    <property type="entry name" value="TETRATRICOPEPTIDE REPEAT PROTEIN (AFU_ORTHOLOGUE AFUA_6G03870)"/>
    <property type="match status" value="1"/>
</dbReference>
<keyword evidence="1" id="KW-0677">Repeat</keyword>
<dbReference type="Proteomes" id="UP001159428">
    <property type="component" value="Unassembled WGS sequence"/>
</dbReference>
<dbReference type="PANTHER" id="PTHR45641:SF1">
    <property type="entry name" value="AAA+ ATPASE DOMAIN-CONTAINING PROTEIN"/>
    <property type="match status" value="1"/>
</dbReference>
<feature type="repeat" description="TPR" evidence="3">
    <location>
        <begin position="939"/>
        <end position="972"/>
    </location>
</feature>
<evidence type="ECO:0000256" key="1">
    <source>
        <dbReference type="ARBA" id="ARBA00022737"/>
    </source>
</evidence>
<feature type="repeat" description="TPR" evidence="3">
    <location>
        <begin position="980"/>
        <end position="1013"/>
    </location>
</feature>
<dbReference type="Gene3D" id="3.40.50.300">
    <property type="entry name" value="P-loop containing nucleotide triphosphate hydrolases"/>
    <property type="match status" value="1"/>
</dbReference>
<dbReference type="InterPro" id="IPR007111">
    <property type="entry name" value="NACHT_NTPase"/>
</dbReference>
<protein>
    <recommendedName>
        <fullName evidence="5">NACHT domain-containing protein</fullName>
    </recommendedName>
</protein>
<dbReference type="InterPro" id="IPR011990">
    <property type="entry name" value="TPR-like_helical_dom_sf"/>
</dbReference>
<keyword evidence="2 3" id="KW-0802">TPR repeat</keyword>
<dbReference type="Gene3D" id="1.25.40.10">
    <property type="entry name" value="Tetratricopeptide repeat domain"/>
    <property type="match status" value="7"/>
</dbReference>
<organism evidence="6 7">
    <name type="scientific">Pocillopora meandrina</name>
    <dbReference type="NCBI Taxonomy" id="46732"/>
    <lineage>
        <taxon>Eukaryota</taxon>
        <taxon>Metazoa</taxon>
        <taxon>Cnidaria</taxon>
        <taxon>Anthozoa</taxon>
        <taxon>Hexacorallia</taxon>
        <taxon>Scleractinia</taxon>
        <taxon>Astrocoeniina</taxon>
        <taxon>Pocilloporidae</taxon>
        <taxon>Pocillopora</taxon>
    </lineage>
</organism>
<accession>A0AAU9VTD9</accession>
<evidence type="ECO:0000256" key="3">
    <source>
        <dbReference type="PROSITE-ProRule" id="PRU00339"/>
    </source>
</evidence>
<feature type="repeat" description="TPR" evidence="3">
    <location>
        <begin position="897"/>
        <end position="930"/>
    </location>
</feature>
<dbReference type="PROSITE" id="PS50005">
    <property type="entry name" value="TPR"/>
    <property type="match status" value="8"/>
</dbReference>
<name>A0AAU9VTD9_9CNID</name>